<evidence type="ECO:0000256" key="13">
    <source>
        <dbReference type="SAM" id="Coils"/>
    </source>
</evidence>
<keyword evidence="13" id="KW-0175">Coiled coil</keyword>
<keyword evidence="6 15" id="KW-1133">Transmembrane helix</keyword>
<evidence type="ECO:0008006" key="18">
    <source>
        <dbReference type="Google" id="ProtNLM"/>
    </source>
</evidence>
<evidence type="ECO:0000313" key="16">
    <source>
        <dbReference type="EMBL" id="KAF6004367.1"/>
    </source>
</evidence>
<evidence type="ECO:0000256" key="6">
    <source>
        <dbReference type="ARBA" id="ARBA00022989"/>
    </source>
</evidence>
<evidence type="ECO:0000256" key="3">
    <source>
        <dbReference type="ARBA" id="ARBA00022448"/>
    </source>
</evidence>
<feature type="region of interest" description="Disordered" evidence="14">
    <location>
        <begin position="463"/>
        <end position="503"/>
    </location>
</feature>
<keyword evidence="11" id="KW-0868">Chloride</keyword>
<dbReference type="GO" id="GO:0005886">
    <property type="term" value="C:plasma membrane"/>
    <property type="evidence" value="ECO:0007669"/>
    <property type="project" value="UniProtKB-SubCell"/>
</dbReference>
<keyword evidence="4" id="KW-1003">Cell membrane</keyword>
<dbReference type="OrthoDB" id="10474365at2759"/>
<feature type="transmembrane region" description="Helical" evidence="15">
    <location>
        <begin position="401"/>
        <end position="423"/>
    </location>
</feature>
<protein>
    <recommendedName>
        <fullName evidence="18">Protein tweety homolog</fullName>
    </recommendedName>
</protein>
<proteinExistence type="inferred from homology"/>
<evidence type="ECO:0000256" key="15">
    <source>
        <dbReference type="SAM" id="Phobius"/>
    </source>
</evidence>
<keyword evidence="8 15" id="KW-0472">Membrane</keyword>
<evidence type="ECO:0000256" key="10">
    <source>
        <dbReference type="ARBA" id="ARBA00023180"/>
    </source>
</evidence>
<evidence type="ECO:0000256" key="9">
    <source>
        <dbReference type="ARBA" id="ARBA00023173"/>
    </source>
</evidence>
<sequence length="503" mass="53590">MSLALTEGIWLGTSAVQLSGLVHFFHATYHRVDSQNVFTLSSSYAVSVALNALPYAIVGAVLFVLGLLVLTIRSCCCRDWWYRRSLRPGTRVHFVALGLAGLALALAVYGSLAVMFQAANGMDRSVSGTFKSLISAANELDSGATFFAQTASNFSQAVSSYVARHPSQIGEQCNQALSTLNNQAQKLENTMQNVAQSANNVSSQGVHVVQYIFLAILILLLVQVVVTYLSLVLCQGHVLNSCAIFSRVLSLIFAALVMGLAWIVVGLAVAATLALSDACVSQSQLYNYLTEQVSAFDAGAPAPSPPANNAFVQAGLQCPSLTALGASYNQVITSFNHTLTQCQSTIQNATSLTLSDYNQIASQLLIQVEAVGNCTAVLQMTHRFGSLSCGSQRDSDISSAFIIFVTGLVVAAIYVAVFFLLVFDADLLVWAKIAPSLVEQPVLYQVYPIDADTATRRLDGNTALTTAPETSERNGPTKPSEPSHPSDASRVDPMNPSAPPSSW</sequence>
<keyword evidence="10" id="KW-0325">Glycoprotein</keyword>
<reference evidence="16 17" key="1">
    <citation type="journal article" date="2020" name="J. Phycol.">
        <title>Comparative genome analysis reveals Cyanidiococcus gen. nov., a new extremophilic red algal genus sister to Cyanidioschyzon (Cyanidioschyzonaceae, Rhodophyta).</title>
        <authorList>
            <person name="Liu S.-L."/>
            <person name="Chiang Y.-R."/>
            <person name="Yoon H.S."/>
            <person name="Fu H.-Y."/>
        </authorList>
    </citation>
    <scope>NUCLEOTIDE SEQUENCE [LARGE SCALE GENOMIC DNA]</scope>
    <source>
        <strain evidence="16 17">THAL066</strain>
    </source>
</reference>
<dbReference type="EMBL" id="VWRR01000003">
    <property type="protein sequence ID" value="KAF6004367.1"/>
    <property type="molecule type" value="Genomic_DNA"/>
</dbReference>
<evidence type="ECO:0000256" key="8">
    <source>
        <dbReference type="ARBA" id="ARBA00023136"/>
    </source>
</evidence>
<feature type="transmembrane region" description="Helical" evidence="15">
    <location>
        <begin position="211"/>
        <end position="236"/>
    </location>
</feature>
<evidence type="ECO:0000256" key="1">
    <source>
        <dbReference type="ARBA" id="ARBA00004651"/>
    </source>
</evidence>
<dbReference type="GO" id="GO:0005229">
    <property type="term" value="F:intracellularly calcium-gated chloride channel activity"/>
    <property type="evidence" value="ECO:0007669"/>
    <property type="project" value="TreeGrafter"/>
</dbReference>
<dbReference type="PANTHER" id="PTHR12424">
    <property type="entry name" value="TWEETY-RELATED"/>
    <property type="match status" value="1"/>
</dbReference>
<evidence type="ECO:0000256" key="14">
    <source>
        <dbReference type="SAM" id="MobiDB-lite"/>
    </source>
</evidence>
<evidence type="ECO:0000256" key="5">
    <source>
        <dbReference type="ARBA" id="ARBA00022692"/>
    </source>
</evidence>
<keyword evidence="7" id="KW-0406">Ion transport</keyword>
<feature type="coiled-coil region" evidence="13">
    <location>
        <begin position="170"/>
        <end position="204"/>
    </location>
</feature>
<gene>
    <name evidence="16" type="ORF">F1559_000935</name>
</gene>
<dbReference type="Proteomes" id="UP000530660">
    <property type="component" value="Unassembled WGS sequence"/>
</dbReference>
<dbReference type="PANTHER" id="PTHR12424:SF8">
    <property type="entry name" value="PROTEIN TWEETY"/>
    <property type="match status" value="1"/>
</dbReference>
<keyword evidence="9" id="KW-0869">Chloride channel</keyword>
<feature type="transmembrane region" description="Helical" evidence="15">
    <location>
        <begin position="52"/>
        <end position="72"/>
    </location>
</feature>
<name>A0A7J7IPB5_9RHOD</name>
<comment type="subcellular location">
    <subcellularLocation>
        <location evidence="1">Cell membrane</location>
        <topology evidence="1">Multi-pass membrane protein</topology>
    </subcellularLocation>
</comment>
<feature type="transmembrane region" description="Helical" evidence="15">
    <location>
        <begin position="92"/>
        <end position="116"/>
    </location>
</feature>
<keyword evidence="12" id="KW-0407">Ion channel</keyword>
<evidence type="ECO:0000313" key="17">
    <source>
        <dbReference type="Proteomes" id="UP000530660"/>
    </source>
</evidence>
<comment type="caution">
    <text evidence="16">The sequence shown here is derived from an EMBL/GenBank/DDBJ whole genome shotgun (WGS) entry which is preliminary data.</text>
</comment>
<keyword evidence="5 15" id="KW-0812">Transmembrane</keyword>
<dbReference type="InterPro" id="IPR006990">
    <property type="entry name" value="Tweety"/>
</dbReference>
<keyword evidence="17" id="KW-1185">Reference proteome</keyword>
<dbReference type="GO" id="GO:0034707">
    <property type="term" value="C:chloride channel complex"/>
    <property type="evidence" value="ECO:0007669"/>
    <property type="project" value="UniProtKB-KW"/>
</dbReference>
<evidence type="ECO:0000256" key="4">
    <source>
        <dbReference type="ARBA" id="ARBA00022475"/>
    </source>
</evidence>
<dbReference type="AlphaFoldDB" id="A0A7J7IPB5"/>
<evidence type="ECO:0000256" key="11">
    <source>
        <dbReference type="ARBA" id="ARBA00023214"/>
    </source>
</evidence>
<dbReference type="GO" id="GO:0072320">
    <property type="term" value="F:volume-sensitive chloride channel activity"/>
    <property type="evidence" value="ECO:0007669"/>
    <property type="project" value="TreeGrafter"/>
</dbReference>
<organism evidence="16 17">
    <name type="scientific">Cyanidiococcus yangmingshanensis</name>
    <dbReference type="NCBI Taxonomy" id="2690220"/>
    <lineage>
        <taxon>Eukaryota</taxon>
        <taxon>Rhodophyta</taxon>
        <taxon>Bangiophyceae</taxon>
        <taxon>Cyanidiales</taxon>
        <taxon>Cyanidiaceae</taxon>
        <taxon>Cyanidiococcus</taxon>
    </lineage>
</organism>
<dbReference type="Pfam" id="PF04906">
    <property type="entry name" value="Tweety"/>
    <property type="match status" value="1"/>
</dbReference>
<evidence type="ECO:0000256" key="2">
    <source>
        <dbReference type="ARBA" id="ARBA00009849"/>
    </source>
</evidence>
<accession>A0A7J7IPB5</accession>
<keyword evidence="3" id="KW-0813">Transport</keyword>
<comment type="similarity">
    <text evidence="2">Belongs to the tweety family.</text>
</comment>
<feature type="transmembrane region" description="Helical" evidence="15">
    <location>
        <begin position="248"/>
        <end position="275"/>
    </location>
</feature>
<evidence type="ECO:0000256" key="12">
    <source>
        <dbReference type="ARBA" id="ARBA00023303"/>
    </source>
</evidence>
<evidence type="ECO:0000256" key="7">
    <source>
        <dbReference type="ARBA" id="ARBA00023065"/>
    </source>
</evidence>